<gene>
    <name evidence="1" type="ORF">Mal15_44430</name>
</gene>
<proteinExistence type="predicted"/>
<name>A0A5B9MGH6_9BACT</name>
<protein>
    <submittedName>
        <fullName evidence="1">Uncharacterized protein</fullName>
    </submittedName>
</protein>
<evidence type="ECO:0000313" key="2">
    <source>
        <dbReference type="Proteomes" id="UP000321353"/>
    </source>
</evidence>
<accession>A0A5B9MGH6</accession>
<keyword evidence="2" id="KW-1185">Reference proteome</keyword>
<dbReference type="KEGG" id="smam:Mal15_44430"/>
<sequence length="79" mass="8614">MIPPPTQPQRVAKRPRSDSAGEAMLTVLFKYDGPSGPSPLGFVPHPVAEAAKAFVSQRFTREKPKFLANSATTYDPCRV</sequence>
<organism evidence="1 2">
    <name type="scientific">Stieleria maiorica</name>
    <dbReference type="NCBI Taxonomy" id="2795974"/>
    <lineage>
        <taxon>Bacteria</taxon>
        <taxon>Pseudomonadati</taxon>
        <taxon>Planctomycetota</taxon>
        <taxon>Planctomycetia</taxon>
        <taxon>Pirellulales</taxon>
        <taxon>Pirellulaceae</taxon>
        <taxon>Stieleria</taxon>
    </lineage>
</organism>
<evidence type="ECO:0000313" key="1">
    <source>
        <dbReference type="EMBL" id="QEG00373.1"/>
    </source>
</evidence>
<reference evidence="1 2" key="1">
    <citation type="submission" date="2019-02" db="EMBL/GenBank/DDBJ databases">
        <title>Planctomycetal bacteria perform biofilm scaping via a novel small molecule.</title>
        <authorList>
            <person name="Jeske O."/>
            <person name="Boedeker C."/>
            <person name="Wiegand S."/>
            <person name="Breitling P."/>
            <person name="Kallscheuer N."/>
            <person name="Jogler M."/>
            <person name="Rohde M."/>
            <person name="Petersen J."/>
            <person name="Medema M.H."/>
            <person name="Surup F."/>
            <person name="Jogler C."/>
        </authorList>
    </citation>
    <scope>NUCLEOTIDE SEQUENCE [LARGE SCALE GENOMIC DNA]</scope>
    <source>
        <strain evidence="1 2">Mal15</strain>
    </source>
</reference>
<dbReference type="Proteomes" id="UP000321353">
    <property type="component" value="Chromosome"/>
</dbReference>
<dbReference type="EMBL" id="CP036264">
    <property type="protein sequence ID" value="QEG00373.1"/>
    <property type="molecule type" value="Genomic_DNA"/>
</dbReference>
<dbReference type="AlphaFoldDB" id="A0A5B9MGH6"/>